<name>A0ABX0F2A4_9BACL</name>
<feature type="transmembrane region" description="Helical" evidence="1">
    <location>
        <begin position="147"/>
        <end position="171"/>
    </location>
</feature>
<proteinExistence type="predicted"/>
<accession>A0ABX0F2A4</accession>
<keyword evidence="1" id="KW-1133">Transmembrane helix</keyword>
<organism evidence="2 3">
    <name type="scientific">Saccharibacillus alkalitolerans</name>
    <dbReference type="NCBI Taxonomy" id="2705290"/>
    <lineage>
        <taxon>Bacteria</taxon>
        <taxon>Bacillati</taxon>
        <taxon>Bacillota</taxon>
        <taxon>Bacilli</taxon>
        <taxon>Bacillales</taxon>
        <taxon>Paenibacillaceae</taxon>
        <taxon>Saccharibacillus</taxon>
    </lineage>
</organism>
<protein>
    <recommendedName>
        <fullName evidence="4">ABC-2 transporter permease</fullName>
    </recommendedName>
</protein>
<evidence type="ECO:0000256" key="1">
    <source>
        <dbReference type="SAM" id="Phobius"/>
    </source>
</evidence>
<dbReference type="Proteomes" id="UP000800303">
    <property type="component" value="Unassembled WGS sequence"/>
</dbReference>
<gene>
    <name evidence="2" type="ORF">GYN08_05095</name>
</gene>
<evidence type="ECO:0000313" key="2">
    <source>
        <dbReference type="EMBL" id="NGZ74687.1"/>
    </source>
</evidence>
<keyword evidence="3" id="KW-1185">Reference proteome</keyword>
<feature type="transmembrane region" description="Helical" evidence="1">
    <location>
        <begin position="78"/>
        <end position="103"/>
    </location>
</feature>
<dbReference type="RefSeq" id="WP_166272933.1">
    <property type="nucleotide sequence ID" value="NZ_JAAFGS010000001.1"/>
</dbReference>
<feature type="transmembrane region" description="Helical" evidence="1">
    <location>
        <begin position="183"/>
        <end position="205"/>
    </location>
</feature>
<dbReference type="EMBL" id="JAAFGS010000001">
    <property type="protein sequence ID" value="NGZ74687.1"/>
    <property type="molecule type" value="Genomic_DNA"/>
</dbReference>
<dbReference type="InterPro" id="IPR025699">
    <property type="entry name" value="ABC2_memb-like"/>
</dbReference>
<dbReference type="Pfam" id="PF13346">
    <property type="entry name" value="ABC2_membrane_5"/>
    <property type="match status" value="1"/>
</dbReference>
<evidence type="ECO:0000313" key="3">
    <source>
        <dbReference type="Proteomes" id="UP000800303"/>
    </source>
</evidence>
<keyword evidence="1" id="KW-0812">Transmembrane</keyword>
<reference evidence="2 3" key="1">
    <citation type="submission" date="2020-01" db="EMBL/GenBank/DDBJ databases">
        <title>Polyphasic characterisation and genomic insights into a novel alkali tolerant bacterium VR-M41.</title>
        <authorList>
            <person name="Vemuluri V.R."/>
        </authorList>
    </citation>
    <scope>NUCLEOTIDE SEQUENCE [LARGE SCALE GENOMIC DNA]</scope>
    <source>
        <strain evidence="2 3">VR-M41</strain>
    </source>
</reference>
<evidence type="ECO:0008006" key="4">
    <source>
        <dbReference type="Google" id="ProtNLM"/>
    </source>
</evidence>
<keyword evidence="1" id="KW-0472">Membrane</keyword>
<sequence>MYNLLMKELRLGVSPWFYALPFVTGALMLIPGWVYFVVTLYVCMITIPNIFAGYKSQNDLMFTNMLPVSKKDIVKSKVGIIVFLELLHVIVAVVFGAVSLALYPNIEYIFFKPTAGFWGLTLIMLGIFNVCFIPMHYKTAYKYGSASIVSIAAAFLFAAGAEWLGISNAFVRDLFKGSGADDWGIQLSVLLAGALVFAALTIIAYRAACKRFKKVEI</sequence>
<feature type="transmembrane region" description="Helical" evidence="1">
    <location>
        <begin position="20"/>
        <end position="47"/>
    </location>
</feature>
<feature type="transmembrane region" description="Helical" evidence="1">
    <location>
        <begin position="115"/>
        <end position="135"/>
    </location>
</feature>
<comment type="caution">
    <text evidence="2">The sequence shown here is derived from an EMBL/GenBank/DDBJ whole genome shotgun (WGS) entry which is preliminary data.</text>
</comment>